<dbReference type="STRING" id="7739.C3XXJ6"/>
<keyword evidence="1 4" id="KW-0479">Metal-binding</keyword>
<dbReference type="CDD" id="cd21208">
    <property type="entry name" value="CH_LMO7-like"/>
    <property type="match status" value="1"/>
</dbReference>
<feature type="compositionally biased region" description="Basic and acidic residues" evidence="5">
    <location>
        <begin position="1392"/>
        <end position="1429"/>
    </location>
</feature>
<dbReference type="SUPFAM" id="SSF47576">
    <property type="entry name" value="Calponin-homology domain, CH-domain"/>
    <property type="match status" value="1"/>
</dbReference>
<feature type="region of interest" description="Disordered" evidence="5">
    <location>
        <begin position="827"/>
        <end position="857"/>
    </location>
</feature>
<dbReference type="PANTHER" id="PTHR15551">
    <property type="entry name" value="LIM DOMAIN ONLY 7"/>
    <property type="match status" value="1"/>
</dbReference>
<evidence type="ECO:0000256" key="3">
    <source>
        <dbReference type="ARBA" id="ARBA00023038"/>
    </source>
</evidence>
<dbReference type="InterPro" id="IPR036872">
    <property type="entry name" value="CH_dom_sf"/>
</dbReference>
<dbReference type="Gene3D" id="2.30.42.10">
    <property type="match status" value="1"/>
</dbReference>
<feature type="compositionally biased region" description="Basic and acidic residues" evidence="5">
    <location>
        <begin position="1456"/>
        <end position="1466"/>
    </location>
</feature>
<dbReference type="Gene3D" id="1.10.418.10">
    <property type="entry name" value="Calponin-like domain"/>
    <property type="match status" value="1"/>
</dbReference>
<dbReference type="Pfam" id="PF00595">
    <property type="entry name" value="PDZ"/>
    <property type="match status" value="1"/>
</dbReference>
<feature type="compositionally biased region" description="Polar residues" evidence="5">
    <location>
        <begin position="686"/>
        <end position="699"/>
    </location>
</feature>
<dbReference type="PRINTS" id="PR00889">
    <property type="entry name" value="CALPONIN"/>
</dbReference>
<evidence type="ECO:0000256" key="4">
    <source>
        <dbReference type="PROSITE-ProRule" id="PRU00125"/>
    </source>
</evidence>
<dbReference type="SMART" id="SM00033">
    <property type="entry name" value="CH"/>
    <property type="match status" value="1"/>
</dbReference>
<feature type="compositionally biased region" description="Basic and acidic residues" evidence="5">
    <location>
        <begin position="1312"/>
        <end position="1347"/>
    </location>
</feature>
<dbReference type="eggNOG" id="KOG3209">
    <property type="taxonomic scope" value="Eukaryota"/>
</dbReference>
<dbReference type="Pfam" id="PF00412">
    <property type="entry name" value="LIM"/>
    <property type="match status" value="1"/>
</dbReference>
<feature type="compositionally biased region" description="Basic and acidic residues" evidence="5">
    <location>
        <begin position="352"/>
        <end position="371"/>
    </location>
</feature>
<feature type="domain" description="Calponin-homology (CH)" evidence="6">
    <location>
        <begin position="28"/>
        <end position="145"/>
    </location>
</feature>
<feature type="compositionally biased region" description="Basic and acidic residues" evidence="5">
    <location>
        <begin position="876"/>
        <end position="915"/>
    </location>
</feature>
<dbReference type="InterPro" id="IPR001478">
    <property type="entry name" value="PDZ"/>
</dbReference>
<feature type="domain" description="PDZ" evidence="8">
    <location>
        <begin position="727"/>
        <end position="810"/>
    </location>
</feature>
<dbReference type="PANTHER" id="PTHR15551:SF3">
    <property type="entry name" value="LIM AND CALPONIN HOMOLOGY DOMAINS-CONTAINING PROTEIN 1"/>
    <property type="match status" value="1"/>
</dbReference>
<evidence type="ECO:0000256" key="5">
    <source>
        <dbReference type="SAM" id="MobiDB-lite"/>
    </source>
</evidence>
<feature type="compositionally biased region" description="Polar residues" evidence="5">
    <location>
        <begin position="983"/>
        <end position="992"/>
    </location>
</feature>
<dbReference type="GO" id="GO:0003779">
    <property type="term" value="F:actin binding"/>
    <property type="evidence" value="ECO:0007669"/>
    <property type="project" value="InterPro"/>
</dbReference>
<evidence type="ECO:0000259" key="6">
    <source>
        <dbReference type="PROSITE" id="PS50021"/>
    </source>
</evidence>
<dbReference type="SMART" id="SM00228">
    <property type="entry name" value="PDZ"/>
    <property type="match status" value="1"/>
</dbReference>
<feature type="compositionally biased region" description="Basic and acidic residues" evidence="5">
    <location>
        <begin position="1000"/>
        <end position="1056"/>
    </location>
</feature>
<dbReference type="SMART" id="SM00132">
    <property type="entry name" value="LIM"/>
    <property type="match status" value="1"/>
</dbReference>
<evidence type="ECO:0000256" key="2">
    <source>
        <dbReference type="ARBA" id="ARBA00022833"/>
    </source>
</evidence>
<dbReference type="SUPFAM" id="SSF50156">
    <property type="entry name" value="PDZ domain-like"/>
    <property type="match status" value="1"/>
</dbReference>
<evidence type="ECO:0000256" key="1">
    <source>
        <dbReference type="ARBA" id="ARBA00022723"/>
    </source>
</evidence>
<name>C3XXJ6_BRAFL</name>
<dbReference type="eggNOG" id="KOG1704">
    <property type="taxonomic scope" value="Eukaryota"/>
</dbReference>
<dbReference type="InParanoid" id="C3XXJ6"/>
<sequence>MMRPTGEDAGGELDSLDPPLEILDPQLVRELQECRCWIEAVTGKQFGNKDFRTALEDGTLLCKLMQKIQPGSIKKINNLPTPYARLDNLNLFLRACLDVGMTRNQLFEPCDLTDLTTKERRDPEEERNRLKNVAITLYWLGKTSEEFPSFPGPYLNRDMFRNVSIQSPSSTMVCQDLDSRIQGWDPKGMRSHQEVVWPGLCSGETIRHALRGCRITLAEKITHCFRLKDIYGGPPSSNTHENVYSYKHKPQDSIDSTISQDSSSSFDRGQLSGSLDSDDQQDPRARMADDMMSRRAAGYLPRPLKKRISESHMFLPPKGGFLSKSNPELNKTYPMGRRKSSSGGQEEEEDEKSLTYEDYKKEKTKLSEDSDLWRSTLDTWKLRRKSKSSADLWAKKEEWEKDKEADTEPVKRKSKTFQEIVDEKGGPDIGDVAIELLRKKREQELSDQYADALDERERAEENDDNVFNGNDSEPPARSWRPQPQPRNVRREDPWSDDEKPSRNVPNNKQKMRYKLMYDYVSQRPPPPPRNDSIKRGPFAPPREDSVPKASPAKPSWQRSEPPRQQPAQSWQRPEPSRQRSDQSWQRPEPSLPRPLPPKPSSYSPEGNKENSESVSNIRSMWQRMEQEEPKEKEPPQVPRKFERSQPIWARDSPPAQPIRARDSPAAQPIRARDSPPAQPIRARDSSPVQPIRRSQSPLSRMTAKQKMEEVANRPVRWEYKDGYMVTNINLSKASDEKGFGFAVSGGKDDKAPVLISSVVPGGSASRSQLQVGDEILAINEEDVSQFNHNTVVAAIRDSAKTGIISLYIRREGAEKNAFASLAKDLETNDGFPEEEPDSPAPPPRPPPPVDESPVVRQEKYKVVSSLPYRLDNEVKEEPVTRAVKARDDASLADRIERLDKSGRKDGTWQSKEWRVDPPGQHMEISLLKEDPELQQPKPEVVLRRRDTESEIASQNLKRRSDFFLGVDAKGEDKPPPEVEKLQSKLSSYTPPQLESGYKPLESRPRSYNLEDERNRLAEWQRSQEERQREQFQKQQEQFKVDYENRLKKSIERKKSDPALLYAPKPWASVRPPVSKPFKPSNDEEEESKTLQDRSSWEQQQLQLREQQRKAEEEQQRKLAEEQQRREEEEQQRRWEEEQQRKREAEERRRNEEEQQRRWEEEQQRRREEEQQRKLAEEQRQREEEEQQRRWEEEQQRIQEEEQQRQLAEEQQRKEEEEQQRRWEEEEKRRQEEEDRRRWEEEEEERRWQEEQERKREEEHARSRVENGEPGLPNAGDQFYYDEKEQQHPEQRWDDEEEKRAEQQMLQEEEEFMREQEEMRQKAELERQKREDERRRIDQHRLEIENQRARLQQAAQDHSPVPPVVPPAVHRPSPQPRLPPRDHPEEEWDAEEERARIEAAAKQHQRLMEEEERRRRQRRAEEQENRRMEEVGSVPDIRPLPRGPQERPSSGDQPHWLIEEAERRRLQDQTGQPRAPGIIEPLPPLVKPQPKNRHSVHGPPTGPPSHPPPDVPVPRRIHPNRSDEDVQARMINRRSAPPERTTSQGPIPDHIKDALTQRATRPQQSPPSRPVGGGGGKSVSGRKLCTHCGEPLGRGAAMIIESLGLFYHITCFRCSICGIQLGNGQQGTDVRIRANALHCSNCYSNEKDPTSNIGVRLNPLNNILVRPDPIDNIGVSPDSINNIGVRPDPVNNTGVRPDPVDMPEVEYFLM</sequence>
<dbReference type="InterPro" id="IPR001781">
    <property type="entry name" value="Znf_LIM"/>
</dbReference>
<feature type="compositionally biased region" description="Basic and acidic residues" evidence="5">
    <location>
        <begin position="624"/>
        <end position="643"/>
    </location>
</feature>
<feature type="region of interest" description="Disordered" evidence="5">
    <location>
        <begin position="384"/>
        <end position="709"/>
    </location>
</feature>
<feature type="compositionally biased region" description="Basic and acidic residues" evidence="5">
    <location>
        <begin position="393"/>
        <end position="411"/>
    </location>
</feature>
<feature type="region of interest" description="Disordered" evidence="5">
    <location>
        <begin position="315"/>
        <end position="371"/>
    </location>
</feature>
<keyword evidence="3 4" id="KW-0440">LIM domain</keyword>
<feature type="region of interest" description="Disordered" evidence="5">
    <location>
        <begin position="876"/>
        <end position="919"/>
    </location>
</feature>
<protein>
    <recommendedName>
        <fullName evidence="10">Trichohyalin-like</fullName>
    </recommendedName>
</protein>
<feature type="compositionally biased region" description="Pro residues" evidence="5">
    <location>
        <begin position="838"/>
        <end position="850"/>
    </location>
</feature>
<reference evidence="9" key="1">
    <citation type="journal article" date="2008" name="Nature">
        <title>The amphioxus genome and the evolution of the chordate karyotype.</title>
        <authorList>
            <consortium name="US DOE Joint Genome Institute (JGI-PGF)"/>
            <person name="Putnam N.H."/>
            <person name="Butts T."/>
            <person name="Ferrier D.E.K."/>
            <person name="Furlong R.F."/>
            <person name="Hellsten U."/>
            <person name="Kawashima T."/>
            <person name="Robinson-Rechavi M."/>
            <person name="Shoguchi E."/>
            <person name="Terry A."/>
            <person name="Yu J.-K."/>
            <person name="Benito-Gutierrez E.L."/>
            <person name="Dubchak I."/>
            <person name="Garcia-Fernandez J."/>
            <person name="Gibson-Brown J.J."/>
            <person name="Grigoriev I.V."/>
            <person name="Horton A.C."/>
            <person name="de Jong P.J."/>
            <person name="Jurka J."/>
            <person name="Kapitonov V.V."/>
            <person name="Kohara Y."/>
            <person name="Kuroki Y."/>
            <person name="Lindquist E."/>
            <person name="Lucas S."/>
            <person name="Osoegawa K."/>
            <person name="Pennacchio L.A."/>
            <person name="Salamov A.A."/>
            <person name="Satou Y."/>
            <person name="Sauka-Spengler T."/>
            <person name="Schmutz J."/>
            <person name="Shin-I T."/>
            <person name="Toyoda A."/>
            <person name="Bronner-Fraser M."/>
            <person name="Fujiyama A."/>
            <person name="Holland L.Z."/>
            <person name="Holland P.W.H."/>
            <person name="Satoh N."/>
            <person name="Rokhsar D.S."/>
        </authorList>
    </citation>
    <scope>NUCLEOTIDE SEQUENCE [LARGE SCALE GENOMIC DNA]</scope>
    <source>
        <strain evidence="9">S238N-H82</strain>
        <tissue evidence="9">Testes</tissue>
    </source>
</reference>
<dbReference type="InterPro" id="IPR001997">
    <property type="entry name" value="Calponin/LIMCH1"/>
</dbReference>
<feature type="compositionally biased region" description="Pro residues" evidence="5">
    <location>
        <begin position="589"/>
        <end position="599"/>
    </location>
</feature>
<feature type="compositionally biased region" description="Basic and acidic residues" evidence="5">
    <location>
        <begin position="1280"/>
        <end position="1301"/>
    </location>
</feature>
<dbReference type="EMBL" id="GG666471">
    <property type="protein sequence ID" value="EEN67456.1"/>
    <property type="molecule type" value="Genomic_DNA"/>
</dbReference>
<feature type="region of interest" description="Disordered" evidence="5">
    <location>
        <begin position="1199"/>
        <end position="1579"/>
    </location>
</feature>
<dbReference type="InterPro" id="IPR036034">
    <property type="entry name" value="PDZ_sf"/>
</dbReference>
<dbReference type="CDD" id="cd00136">
    <property type="entry name" value="PDZ_canonical"/>
    <property type="match status" value="1"/>
</dbReference>
<accession>C3XXJ6</accession>
<dbReference type="InterPro" id="IPR001715">
    <property type="entry name" value="CH_dom"/>
</dbReference>
<proteinExistence type="predicted"/>
<dbReference type="PROSITE" id="PS50023">
    <property type="entry name" value="LIM_DOMAIN_2"/>
    <property type="match status" value="1"/>
</dbReference>
<dbReference type="GO" id="GO:0046872">
    <property type="term" value="F:metal ion binding"/>
    <property type="evidence" value="ECO:0007669"/>
    <property type="project" value="UniProtKB-KW"/>
</dbReference>
<dbReference type="CDD" id="cd08368">
    <property type="entry name" value="LIM"/>
    <property type="match status" value="1"/>
</dbReference>
<organism>
    <name type="scientific">Branchiostoma floridae</name>
    <name type="common">Florida lancelet</name>
    <name type="synonym">Amphioxus</name>
    <dbReference type="NCBI Taxonomy" id="7739"/>
    <lineage>
        <taxon>Eukaryota</taxon>
        <taxon>Metazoa</taxon>
        <taxon>Chordata</taxon>
        <taxon>Cephalochordata</taxon>
        <taxon>Leptocardii</taxon>
        <taxon>Amphioxiformes</taxon>
        <taxon>Branchiostomatidae</taxon>
        <taxon>Branchiostoma</taxon>
    </lineage>
</organism>
<dbReference type="PROSITE" id="PS00478">
    <property type="entry name" value="LIM_DOMAIN_1"/>
    <property type="match status" value="1"/>
</dbReference>
<evidence type="ECO:0000259" key="7">
    <source>
        <dbReference type="PROSITE" id="PS50023"/>
    </source>
</evidence>
<gene>
    <name evidence="9" type="ORF">BRAFLDRAFT_117217</name>
</gene>
<dbReference type="Pfam" id="PF00307">
    <property type="entry name" value="CH"/>
    <property type="match status" value="1"/>
</dbReference>
<feature type="compositionally biased region" description="Low complexity" evidence="5">
    <location>
        <begin position="253"/>
        <end position="275"/>
    </location>
</feature>
<evidence type="ECO:0000259" key="8">
    <source>
        <dbReference type="PROSITE" id="PS50106"/>
    </source>
</evidence>
<keyword evidence="2 4" id="KW-0862">Zinc</keyword>
<evidence type="ECO:0000313" key="9">
    <source>
        <dbReference type="EMBL" id="EEN67456.1"/>
    </source>
</evidence>
<feature type="compositionally biased region" description="Basic and acidic residues" evidence="5">
    <location>
        <begin position="488"/>
        <end position="501"/>
    </location>
</feature>
<feature type="compositionally biased region" description="Pro residues" evidence="5">
    <location>
        <begin position="1499"/>
        <end position="1511"/>
    </location>
</feature>
<feature type="region of interest" description="Disordered" evidence="5">
    <location>
        <begin position="962"/>
        <end position="1165"/>
    </location>
</feature>
<dbReference type="PROSITE" id="PS50106">
    <property type="entry name" value="PDZ"/>
    <property type="match status" value="1"/>
</dbReference>
<dbReference type="Gene3D" id="2.10.110.10">
    <property type="entry name" value="Cysteine Rich Protein"/>
    <property type="match status" value="1"/>
</dbReference>
<feature type="compositionally biased region" description="Basic and acidic residues" evidence="5">
    <location>
        <begin position="1199"/>
        <end position="1266"/>
    </location>
</feature>
<dbReference type="GO" id="GO:0031032">
    <property type="term" value="P:actomyosin structure organization"/>
    <property type="evidence" value="ECO:0007669"/>
    <property type="project" value="InterPro"/>
</dbReference>
<dbReference type="PROSITE" id="PS50021">
    <property type="entry name" value="CH"/>
    <property type="match status" value="1"/>
</dbReference>
<feature type="compositionally biased region" description="Basic and acidic residues" evidence="5">
    <location>
        <begin position="968"/>
        <end position="982"/>
    </location>
</feature>
<feature type="region of interest" description="Disordered" evidence="5">
    <location>
        <begin position="249"/>
        <end position="287"/>
    </location>
</feature>
<evidence type="ECO:0008006" key="10">
    <source>
        <dbReference type="Google" id="ProtNLM"/>
    </source>
</evidence>
<dbReference type="FunFam" id="1.10.418.10:FF:000038">
    <property type="entry name" value="LIM and calponin homology domains-containing protein 1"/>
    <property type="match status" value="1"/>
</dbReference>
<feature type="domain" description="LIM zinc-binding" evidence="7">
    <location>
        <begin position="1582"/>
        <end position="1648"/>
    </location>
</feature>
<feature type="compositionally biased region" description="Basic and acidic residues" evidence="5">
    <location>
        <begin position="1105"/>
        <end position="1165"/>
    </location>
</feature>